<proteinExistence type="inferred from homology"/>
<feature type="active site" description="Charge relay system" evidence="5">
    <location>
        <position position="210"/>
    </location>
</feature>
<keyword evidence="3 5" id="KW-0378">Hydrolase</keyword>
<dbReference type="Proteomes" id="UP000434044">
    <property type="component" value="Unassembled WGS sequence"/>
</dbReference>
<dbReference type="InterPro" id="IPR050131">
    <property type="entry name" value="Peptidase_S8_subtilisin-like"/>
</dbReference>
<dbReference type="Pfam" id="PF00082">
    <property type="entry name" value="Peptidase_S8"/>
    <property type="match status" value="1"/>
</dbReference>
<dbReference type="PROSITE" id="PS00137">
    <property type="entry name" value="SUBTILASE_HIS"/>
    <property type="match status" value="1"/>
</dbReference>
<dbReference type="GO" id="GO:0006508">
    <property type="term" value="P:proteolysis"/>
    <property type="evidence" value="ECO:0007669"/>
    <property type="project" value="UniProtKB-KW"/>
</dbReference>
<dbReference type="PROSITE" id="PS00136">
    <property type="entry name" value="SUBTILASE_ASP"/>
    <property type="match status" value="1"/>
</dbReference>
<dbReference type="Pfam" id="PF18998">
    <property type="entry name" value="Flg_new_2"/>
    <property type="match status" value="1"/>
</dbReference>
<feature type="active site" description="Charge relay system" evidence="5">
    <location>
        <position position="444"/>
    </location>
</feature>
<evidence type="ECO:0000256" key="5">
    <source>
        <dbReference type="PROSITE-ProRule" id="PRU01240"/>
    </source>
</evidence>
<accession>A0A6N8EDV0</accession>
<evidence type="ECO:0000256" key="1">
    <source>
        <dbReference type="ARBA" id="ARBA00011073"/>
    </source>
</evidence>
<evidence type="ECO:0000256" key="4">
    <source>
        <dbReference type="ARBA" id="ARBA00022825"/>
    </source>
</evidence>
<keyword evidence="10" id="KW-1185">Reference proteome</keyword>
<dbReference type="PRINTS" id="PR00723">
    <property type="entry name" value="SUBTILISIN"/>
</dbReference>
<feature type="domain" description="Bacterial repeat" evidence="8">
    <location>
        <begin position="520"/>
        <end position="584"/>
    </location>
</feature>
<dbReference type="InterPro" id="IPR036852">
    <property type="entry name" value="Peptidase_S8/S53_dom_sf"/>
</dbReference>
<dbReference type="SUPFAM" id="SSF52743">
    <property type="entry name" value="Subtilisin-like"/>
    <property type="match status" value="1"/>
</dbReference>
<evidence type="ECO:0000313" key="10">
    <source>
        <dbReference type="Proteomes" id="UP000434044"/>
    </source>
</evidence>
<dbReference type="PROSITE" id="PS51892">
    <property type="entry name" value="SUBTILASE"/>
    <property type="match status" value="1"/>
</dbReference>
<comment type="similarity">
    <text evidence="1 5 6">Belongs to the peptidase S8 family.</text>
</comment>
<protein>
    <submittedName>
        <fullName evidence="9">S8 family serine peptidase</fullName>
    </submittedName>
</protein>
<dbReference type="Gene3D" id="2.60.120.380">
    <property type="match status" value="1"/>
</dbReference>
<name>A0A6N8EDV0_9GAMM</name>
<keyword evidence="2 5" id="KW-0645">Protease</keyword>
<comment type="caution">
    <text evidence="9">The sequence shown here is derived from an EMBL/GenBank/DDBJ whole genome shotgun (WGS) entry which is preliminary data.</text>
</comment>
<reference evidence="9 10" key="1">
    <citation type="submission" date="2019-11" db="EMBL/GenBank/DDBJ databases">
        <title>Whole-genome sequence of the anaerobic purple sulfur bacterium Allochromatium palmeri DSM 15591.</title>
        <authorList>
            <person name="Kyndt J.A."/>
            <person name="Meyer T.E."/>
        </authorList>
    </citation>
    <scope>NUCLEOTIDE SEQUENCE [LARGE SCALE GENOMIC DNA]</scope>
    <source>
        <strain evidence="9 10">DSM 15591</strain>
    </source>
</reference>
<dbReference type="PANTHER" id="PTHR43806">
    <property type="entry name" value="PEPTIDASE S8"/>
    <property type="match status" value="1"/>
</dbReference>
<evidence type="ECO:0000256" key="6">
    <source>
        <dbReference type="RuleBase" id="RU003355"/>
    </source>
</evidence>
<gene>
    <name evidence="9" type="ORF">GJ668_15120</name>
</gene>
<dbReference type="EMBL" id="WNKT01000039">
    <property type="protein sequence ID" value="MTW22405.1"/>
    <property type="molecule type" value="Genomic_DNA"/>
</dbReference>
<dbReference type="AlphaFoldDB" id="A0A6N8EDV0"/>
<dbReference type="Gene3D" id="3.40.50.200">
    <property type="entry name" value="Peptidase S8/S53 domain"/>
    <property type="match status" value="1"/>
</dbReference>
<evidence type="ECO:0000256" key="3">
    <source>
        <dbReference type="ARBA" id="ARBA00022801"/>
    </source>
</evidence>
<keyword evidence="4 5" id="KW-0720">Serine protease</keyword>
<dbReference type="InterPro" id="IPR000209">
    <property type="entry name" value="Peptidase_S8/S53_dom"/>
</dbReference>
<dbReference type="PANTHER" id="PTHR43806:SF11">
    <property type="entry name" value="CEREVISIN-RELATED"/>
    <property type="match status" value="1"/>
</dbReference>
<feature type="active site" description="Charge relay system" evidence="5">
    <location>
        <position position="271"/>
    </location>
</feature>
<evidence type="ECO:0000313" key="9">
    <source>
        <dbReference type="EMBL" id="MTW22405.1"/>
    </source>
</evidence>
<evidence type="ECO:0000259" key="8">
    <source>
        <dbReference type="Pfam" id="PF18998"/>
    </source>
</evidence>
<dbReference type="InterPro" id="IPR044060">
    <property type="entry name" value="Bacterial_rp_domain"/>
</dbReference>
<dbReference type="InterPro" id="IPR022398">
    <property type="entry name" value="Peptidase_S8_His-AS"/>
</dbReference>
<dbReference type="InterPro" id="IPR023827">
    <property type="entry name" value="Peptidase_S8_Asp-AS"/>
</dbReference>
<dbReference type="InterPro" id="IPR023828">
    <property type="entry name" value="Peptidase_S8_Ser-AS"/>
</dbReference>
<evidence type="ECO:0000256" key="2">
    <source>
        <dbReference type="ARBA" id="ARBA00022670"/>
    </source>
</evidence>
<dbReference type="InterPro" id="IPR015500">
    <property type="entry name" value="Peptidase_S8_subtilisin-rel"/>
</dbReference>
<dbReference type="PROSITE" id="PS00138">
    <property type="entry name" value="SUBTILASE_SER"/>
    <property type="match status" value="1"/>
</dbReference>
<sequence length="777" mass="83011">MVGPAKPTGMWDTVTCDDQAGSFRQMCVFSPGNVTCRIGFWLSTLLIGLFFSTSIHAGQQPQPAQNDDAPGLLKEHNRLLDTAESDGEVLVIVELIVPDQDVQSVRLTQDSAHQRALDAVQQRVLDRINENRLRNAKATGLKRFSIFPGFALSVDAQSLQTLLQSSEVLRVIADNRHRPSLFDSVPLIGADIDGTFNGYTGAGQTVVVIDTGVQTDHPFLAGKTVAEACYSTTFSTGGSESVTSLCPDGATSSTAPGSSYACDPSIQGCTHGTQVAGIAVGKGEDFNGVALNASLISIQVFSQINSFNFCWPDETCVAAYDSDIIAALEHVYALQSTHRIAAINLSLGGSLSYSPCDTSPYNAIINTLRDAGIATVIASGNSGSTNAISNPACVSSAISVGSTTKTDEVSSFTNSADFLDLLAPGSSIYSSTPFDRFTTGNGTSFASPHVAGAWAVLAEAAQDQRFSVSAIENILKTTGFPITDRRSGANNRQLPRIDLQAAVYELAMSGDWFKIQADVLPSLGGYVSCKPEAVELGGNSVCIANANTDYRFSYWSGNCDGMDTICQLNNIATDQSLIAHFVPNCGTQSVPIFPGESLNGDLKRSDCIFSFMDNKNYFNPFDFQSTPGATYIIDLVSTAFDASLYLFDQSWELIAVNDDFLGPDSKIIYPALTDQRLNIYVTSHDALSTGDYTLSLSEANGISDDRCSTETLSLQETFYRGSYRVRSETTITVTAEVNTAARLMLKAPRIEFDLGFRVAAGGALTATSYPVNCADAR</sequence>
<dbReference type="GO" id="GO:0004252">
    <property type="term" value="F:serine-type endopeptidase activity"/>
    <property type="evidence" value="ECO:0007669"/>
    <property type="project" value="UniProtKB-UniRule"/>
</dbReference>
<organism evidence="9 10">
    <name type="scientific">Allochromatium palmeri</name>
    <dbReference type="NCBI Taxonomy" id="231048"/>
    <lineage>
        <taxon>Bacteria</taxon>
        <taxon>Pseudomonadati</taxon>
        <taxon>Pseudomonadota</taxon>
        <taxon>Gammaproteobacteria</taxon>
        <taxon>Chromatiales</taxon>
        <taxon>Chromatiaceae</taxon>
        <taxon>Allochromatium</taxon>
    </lineage>
</organism>
<feature type="domain" description="Peptidase S8/S53" evidence="7">
    <location>
        <begin position="201"/>
        <end position="483"/>
    </location>
</feature>
<evidence type="ECO:0000259" key="7">
    <source>
        <dbReference type="Pfam" id="PF00082"/>
    </source>
</evidence>